<accession>A0A8J2Z2J5</accession>
<dbReference type="OrthoDB" id="3675244at2"/>
<dbReference type="RefSeq" id="WP_117001474.1">
    <property type="nucleotide sequence ID" value="NZ_BMJS01000002.1"/>
</dbReference>
<keyword evidence="1" id="KW-0732">Signal</keyword>
<proteinExistence type="predicted"/>
<reference evidence="2" key="1">
    <citation type="journal article" date="2014" name="Int. J. Syst. Evol. Microbiol.">
        <title>Complete genome sequence of Corynebacterium casei LMG S-19264T (=DSM 44701T), isolated from a smear-ripened cheese.</title>
        <authorList>
            <consortium name="US DOE Joint Genome Institute (JGI-PGF)"/>
            <person name="Walter F."/>
            <person name="Albersmeier A."/>
            <person name="Kalinowski J."/>
            <person name="Ruckert C."/>
        </authorList>
    </citation>
    <scope>NUCLEOTIDE SEQUENCE</scope>
    <source>
        <strain evidence="2">CGMCC 1.15758</strain>
    </source>
</reference>
<sequence length="837" mass="91772">MLNTTLQPKSLALGILLSLGAFSYAMSTPQPIDCISANINIDQPDVTAYYKAVKIQFTNHCGKPVNLKNALVQFKANSTVKNVWSTSNFVNSYLNPPSNHNGLVSFTIAKNKDETLNVNQSFSVQFGLNFPLAELAKVSNAQIYGNDTPVSENGKIQFTFKSNAQLQGTSKVTLSRAGEPIRTLNNSNWTADQTSLIDHLDYGDYTLNANKIGNCTAVFSPSNALNINSDNINSLSLSYQCTTPSEQGSIKVSLPPAPLSGIGSDTTVTLTHDGQAQTKALNWNSNYTFQSLSYGDYTLQFQSVSDGKNVANAADQNINISQDQKQVSVTPHYQVSPLVTVITPFTVTSDHETTLELTLKDNNYKTTFNFTRQIPSGNSTQTLELPANDSFTLSVNAASGTASTDKTQFNTSSGTQQNAFNVNIVNQQSNYGKLTYHVGFPVSDYAHSAESIELSDPKFAPLILSNYVAGELLNYMIKTHYPQWSVDKDYIAGSLFAQLLQENISTSNYPGGLFINNETARKQLLNAGQGGPYQLNDYSKRLPSVDVPGSLGLINYTVLQKSLGYSIASQDNGTQTGSTGPETLDNIYFGPLAAAYFHLNDINRIEVNNSTTWGPQAHSWSKCVQALNANQFAYFDMILNAAYNAGTYSDILGTLIDLCAYPQELSQYLPNLANFSLNDSAYINAFQLPTLADGYKPKSLPQWYKGTTFILYPRQVQYYIDQLTNNNKTLAQYGLQVNNSFAFSIAQLQKVFAESMHTLAYGKTASDYQFISIDSANAAFAKSMEQNGLSSGIILNLNNSNDRKEMYQLLNDAFASLEQTLGFKFNATTEENFNQVS</sequence>
<evidence type="ECO:0000313" key="3">
    <source>
        <dbReference type="Proteomes" id="UP000636949"/>
    </source>
</evidence>
<dbReference type="AlphaFoldDB" id="A0A8J2Z2J5"/>
<evidence type="ECO:0000313" key="2">
    <source>
        <dbReference type="EMBL" id="GGF89665.1"/>
    </source>
</evidence>
<feature type="signal peptide" evidence="1">
    <location>
        <begin position="1"/>
        <end position="27"/>
    </location>
</feature>
<protein>
    <submittedName>
        <fullName evidence="2">Uncharacterized protein</fullName>
    </submittedName>
</protein>
<keyword evidence="3" id="KW-1185">Reference proteome</keyword>
<gene>
    <name evidence="2" type="ORF">GCM10010995_03750</name>
</gene>
<comment type="caution">
    <text evidence="2">The sequence shown here is derived from an EMBL/GenBank/DDBJ whole genome shotgun (WGS) entry which is preliminary data.</text>
</comment>
<organism evidence="2 3">
    <name type="scientific">Cysteiniphilum litorale</name>
    <dbReference type="NCBI Taxonomy" id="2056700"/>
    <lineage>
        <taxon>Bacteria</taxon>
        <taxon>Pseudomonadati</taxon>
        <taxon>Pseudomonadota</taxon>
        <taxon>Gammaproteobacteria</taxon>
        <taxon>Thiotrichales</taxon>
        <taxon>Fastidiosibacteraceae</taxon>
        <taxon>Cysteiniphilum</taxon>
    </lineage>
</organism>
<name>A0A8J2Z2J5_9GAMM</name>
<dbReference type="EMBL" id="BMJS01000002">
    <property type="protein sequence ID" value="GGF89665.1"/>
    <property type="molecule type" value="Genomic_DNA"/>
</dbReference>
<reference evidence="2" key="2">
    <citation type="submission" date="2020-09" db="EMBL/GenBank/DDBJ databases">
        <authorList>
            <person name="Sun Q."/>
            <person name="Zhou Y."/>
        </authorList>
    </citation>
    <scope>NUCLEOTIDE SEQUENCE</scope>
    <source>
        <strain evidence="2">CGMCC 1.15758</strain>
    </source>
</reference>
<evidence type="ECO:0000256" key="1">
    <source>
        <dbReference type="SAM" id="SignalP"/>
    </source>
</evidence>
<dbReference type="Proteomes" id="UP000636949">
    <property type="component" value="Unassembled WGS sequence"/>
</dbReference>
<feature type="chain" id="PRO_5035223026" evidence="1">
    <location>
        <begin position="28"/>
        <end position="837"/>
    </location>
</feature>